<dbReference type="RefSeq" id="WP_174403412.1">
    <property type="nucleotide sequence ID" value="NZ_BLVO01000001.1"/>
</dbReference>
<dbReference type="PANTHER" id="PTHR32089">
    <property type="entry name" value="METHYL-ACCEPTING CHEMOTAXIS PROTEIN MCPB"/>
    <property type="match status" value="1"/>
</dbReference>
<protein>
    <recommendedName>
        <fullName evidence="5">Methyl-accepting transducer domain-containing protein</fullName>
    </recommendedName>
</protein>
<evidence type="ECO:0000313" key="7">
    <source>
        <dbReference type="Proteomes" id="UP000503840"/>
    </source>
</evidence>
<keyword evidence="1 2" id="KW-0807">Transducer</keyword>
<comment type="caution">
    <text evidence="6">The sequence shown here is derived from an EMBL/GenBank/DDBJ whole genome shotgun (WGS) entry which is preliminary data.</text>
</comment>
<evidence type="ECO:0000256" key="3">
    <source>
        <dbReference type="SAM" id="MobiDB-lite"/>
    </source>
</evidence>
<evidence type="ECO:0000256" key="4">
    <source>
        <dbReference type="SAM" id="Phobius"/>
    </source>
</evidence>
<dbReference type="GO" id="GO:0007165">
    <property type="term" value="P:signal transduction"/>
    <property type="evidence" value="ECO:0007669"/>
    <property type="project" value="UniProtKB-KW"/>
</dbReference>
<dbReference type="PANTHER" id="PTHR32089:SF112">
    <property type="entry name" value="LYSOZYME-LIKE PROTEIN-RELATED"/>
    <property type="match status" value="1"/>
</dbReference>
<feature type="transmembrane region" description="Helical" evidence="4">
    <location>
        <begin position="42"/>
        <end position="63"/>
    </location>
</feature>
<keyword evidence="4" id="KW-1133">Transmembrane helix</keyword>
<keyword evidence="4" id="KW-0812">Transmembrane</keyword>
<sequence length="570" mass="59418">MKREEYHGASVMCKGLAIALFMGLGLPRSVQAAVGGVETATLTTGVVAVVCCVLALAGWLKYVGASRREARLLACIDRMAEGRIAAGSASVIGADDVSGLKKEQILLVERLVSAVSALREEGGRSAREAGELRALSEKYRKGIAETRELAELARCKGLLNSSETLDGSISGIRAARAELQKAARSANEGSARQQEMAGEATVAMEQMNAAVQQVAEASEAAASHSDTTRARAQEGAVSVEQTVQAITDVHAQTQALESVVNGLGAKADAVDEVMEIISSIADQTNLLALNAAIEAARAGDAGRGFAVVADEVRKLAEKTMQATGEVGSQIAAIKQGVAQTREGMHQTAGLVDSATGKASLSGELLRTIVSLAEDSAGQIQSIAAAASQQAASTEHISSIIGRVDEISGTTSRHMQESLTSLATLSGEVDNLANLNSVFRLIGGGKVHELINSLVASPDILSGKPERQEQAMRSVIGRYRFVELLYMTDAKGVQPTANIPRPGSESRDDASARGRDWSSRPWFSGPMETGSLYVSSVYVSDATGAPCITVSSPFRNAQGDILGVVAADISI</sequence>
<dbReference type="Pfam" id="PF00015">
    <property type="entry name" value="MCPsignal"/>
    <property type="match status" value="1"/>
</dbReference>
<dbReference type="InterPro" id="IPR004089">
    <property type="entry name" value="MCPsignal_dom"/>
</dbReference>
<evidence type="ECO:0000313" key="6">
    <source>
        <dbReference type="EMBL" id="GFM31701.1"/>
    </source>
</evidence>
<dbReference type="GO" id="GO:0016020">
    <property type="term" value="C:membrane"/>
    <property type="evidence" value="ECO:0007669"/>
    <property type="project" value="InterPro"/>
</dbReference>
<dbReference type="EMBL" id="BLVO01000001">
    <property type="protein sequence ID" value="GFM31701.1"/>
    <property type="molecule type" value="Genomic_DNA"/>
</dbReference>
<dbReference type="SMART" id="SM00283">
    <property type="entry name" value="MA"/>
    <property type="match status" value="1"/>
</dbReference>
<dbReference type="Gene3D" id="3.30.450.20">
    <property type="entry name" value="PAS domain"/>
    <property type="match status" value="1"/>
</dbReference>
<feature type="domain" description="Methyl-accepting transducer" evidence="5">
    <location>
        <begin position="168"/>
        <end position="404"/>
    </location>
</feature>
<evidence type="ECO:0000256" key="2">
    <source>
        <dbReference type="PROSITE-ProRule" id="PRU00284"/>
    </source>
</evidence>
<reference evidence="6 7" key="1">
    <citation type="submission" date="2020-05" db="EMBL/GenBank/DDBJ databases">
        <title>Draft genome sequence of Desulfovibrio sp. strain HN2T.</title>
        <authorList>
            <person name="Ueno A."/>
            <person name="Tamazawa S."/>
            <person name="Tamamura S."/>
            <person name="Murakami T."/>
            <person name="Kiyama T."/>
            <person name="Inomata H."/>
            <person name="Amano Y."/>
            <person name="Miyakawa K."/>
            <person name="Tamaki H."/>
            <person name="Naganuma T."/>
            <person name="Kaneko K."/>
        </authorList>
    </citation>
    <scope>NUCLEOTIDE SEQUENCE [LARGE SCALE GENOMIC DNA]</scope>
    <source>
        <strain evidence="6 7">HN2</strain>
    </source>
</reference>
<feature type="compositionally biased region" description="Basic and acidic residues" evidence="3">
    <location>
        <begin position="503"/>
        <end position="517"/>
    </location>
</feature>
<name>A0A7J0BEV0_9BACT</name>
<keyword evidence="7" id="KW-1185">Reference proteome</keyword>
<dbReference type="SUPFAM" id="SSF103190">
    <property type="entry name" value="Sensory domain-like"/>
    <property type="match status" value="1"/>
</dbReference>
<keyword evidence="4" id="KW-0472">Membrane</keyword>
<dbReference type="Pfam" id="PF22673">
    <property type="entry name" value="MCP-like_PDC_1"/>
    <property type="match status" value="1"/>
</dbReference>
<accession>A0A7J0BEV0</accession>
<proteinExistence type="predicted"/>
<dbReference type="Gene3D" id="1.10.287.950">
    <property type="entry name" value="Methyl-accepting chemotaxis protein"/>
    <property type="match status" value="1"/>
</dbReference>
<evidence type="ECO:0000259" key="5">
    <source>
        <dbReference type="PROSITE" id="PS50111"/>
    </source>
</evidence>
<dbReference type="PROSITE" id="PS50111">
    <property type="entry name" value="CHEMOTAXIS_TRANSDUC_2"/>
    <property type="match status" value="1"/>
</dbReference>
<organism evidence="6 7">
    <name type="scientific">Desulfovibrio subterraneus</name>
    <dbReference type="NCBI Taxonomy" id="2718620"/>
    <lineage>
        <taxon>Bacteria</taxon>
        <taxon>Pseudomonadati</taxon>
        <taxon>Thermodesulfobacteriota</taxon>
        <taxon>Desulfovibrionia</taxon>
        <taxon>Desulfovibrionales</taxon>
        <taxon>Desulfovibrionaceae</taxon>
        <taxon>Desulfovibrio</taxon>
    </lineage>
</organism>
<dbReference type="InterPro" id="IPR029151">
    <property type="entry name" value="Sensor-like_sf"/>
</dbReference>
<dbReference type="SUPFAM" id="SSF58104">
    <property type="entry name" value="Methyl-accepting chemotaxis protein (MCP) signaling domain"/>
    <property type="match status" value="1"/>
</dbReference>
<feature type="region of interest" description="Disordered" evidence="3">
    <location>
        <begin position="215"/>
        <end position="236"/>
    </location>
</feature>
<feature type="region of interest" description="Disordered" evidence="3">
    <location>
        <begin position="494"/>
        <end position="519"/>
    </location>
</feature>
<dbReference type="Proteomes" id="UP000503840">
    <property type="component" value="Unassembled WGS sequence"/>
</dbReference>
<evidence type="ECO:0000256" key="1">
    <source>
        <dbReference type="ARBA" id="ARBA00023224"/>
    </source>
</evidence>
<gene>
    <name evidence="6" type="ORF">DSM101010T_00660</name>
</gene>
<dbReference type="CDD" id="cd18773">
    <property type="entry name" value="PDC1_HK_sensor"/>
    <property type="match status" value="1"/>
</dbReference>
<dbReference type="AlphaFoldDB" id="A0A7J0BEV0"/>